<evidence type="ECO:0000256" key="10">
    <source>
        <dbReference type="SAM" id="Phobius"/>
    </source>
</evidence>
<feature type="non-terminal residue" evidence="11">
    <location>
        <position position="299"/>
    </location>
</feature>
<accession>A0A1E3NHD2</accession>
<evidence type="ECO:0008006" key="13">
    <source>
        <dbReference type="Google" id="ProtNLM"/>
    </source>
</evidence>
<dbReference type="OrthoDB" id="2874149at2759"/>
<dbReference type="PANTHER" id="PTHR28097:SF1">
    <property type="entry name" value="PHEROMONE A FACTOR RECEPTOR"/>
    <property type="match status" value="1"/>
</dbReference>
<dbReference type="GO" id="GO:0005886">
    <property type="term" value="C:plasma membrane"/>
    <property type="evidence" value="ECO:0007669"/>
    <property type="project" value="TreeGrafter"/>
</dbReference>
<dbReference type="PRINTS" id="PR00899">
    <property type="entry name" value="GPCRSTE3"/>
</dbReference>
<evidence type="ECO:0000256" key="7">
    <source>
        <dbReference type="ARBA" id="ARBA00023136"/>
    </source>
</evidence>
<keyword evidence="5 10" id="KW-1133">Transmembrane helix</keyword>
<reference evidence="11 12" key="1">
    <citation type="journal article" date="2016" name="Proc. Natl. Acad. Sci. U.S.A.">
        <title>Comparative genomics of biotechnologically important yeasts.</title>
        <authorList>
            <person name="Riley R."/>
            <person name="Haridas S."/>
            <person name="Wolfe K.H."/>
            <person name="Lopes M.R."/>
            <person name="Hittinger C.T."/>
            <person name="Goeker M."/>
            <person name="Salamov A.A."/>
            <person name="Wisecaver J.H."/>
            <person name="Long T.M."/>
            <person name="Calvey C.H."/>
            <person name="Aerts A.L."/>
            <person name="Barry K.W."/>
            <person name="Choi C."/>
            <person name="Clum A."/>
            <person name="Coughlan A.Y."/>
            <person name="Deshpande S."/>
            <person name="Douglass A.P."/>
            <person name="Hanson S.J."/>
            <person name="Klenk H.-P."/>
            <person name="LaButti K.M."/>
            <person name="Lapidus A."/>
            <person name="Lindquist E.A."/>
            <person name="Lipzen A.M."/>
            <person name="Meier-Kolthoff J.P."/>
            <person name="Ohm R.A."/>
            <person name="Otillar R.P."/>
            <person name="Pangilinan J.L."/>
            <person name="Peng Y."/>
            <person name="Rokas A."/>
            <person name="Rosa C.A."/>
            <person name="Scheuner C."/>
            <person name="Sibirny A.A."/>
            <person name="Slot J.C."/>
            <person name="Stielow J.B."/>
            <person name="Sun H."/>
            <person name="Kurtzman C.P."/>
            <person name="Blackwell M."/>
            <person name="Grigoriev I.V."/>
            <person name="Jeffries T.W."/>
        </authorList>
    </citation>
    <scope>NUCLEOTIDE SEQUENCE [LARGE SCALE GENOMIC DNA]</scope>
    <source>
        <strain evidence="11 12">NRRL Y-2026</strain>
    </source>
</reference>
<dbReference type="GO" id="GO:0004932">
    <property type="term" value="F:mating-type factor pheromone receptor activity"/>
    <property type="evidence" value="ECO:0007669"/>
    <property type="project" value="InterPro"/>
</dbReference>
<feature type="transmembrane region" description="Helical" evidence="10">
    <location>
        <begin position="164"/>
        <end position="187"/>
    </location>
</feature>
<comment type="subcellular location">
    <subcellularLocation>
        <location evidence="1">Membrane</location>
        <topology evidence="1">Multi-pass membrane protein</topology>
    </subcellularLocation>
</comment>
<organism evidence="11 12">
    <name type="scientific">Pichia membranifaciens NRRL Y-2026</name>
    <dbReference type="NCBI Taxonomy" id="763406"/>
    <lineage>
        <taxon>Eukaryota</taxon>
        <taxon>Fungi</taxon>
        <taxon>Dikarya</taxon>
        <taxon>Ascomycota</taxon>
        <taxon>Saccharomycotina</taxon>
        <taxon>Pichiomycetes</taxon>
        <taxon>Pichiales</taxon>
        <taxon>Pichiaceae</taxon>
        <taxon>Pichia</taxon>
    </lineage>
</organism>
<dbReference type="RefSeq" id="XP_019016650.1">
    <property type="nucleotide sequence ID" value="XM_019162302.1"/>
</dbReference>
<feature type="transmembrane region" description="Helical" evidence="10">
    <location>
        <begin position="120"/>
        <end position="144"/>
    </location>
</feature>
<keyword evidence="6" id="KW-0297">G-protein coupled receptor</keyword>
<feature type="transmembrane region" description="Helical" evidence="10">
    <location>
        <begin position="6"/>
        <end position="25"/>
    </location>
</feature>
<evidence type="ECO:0000256" key="4">
    <source>
        <dbReference type="ARBA" id="ARBA00022692"/>
    </source>
</evidence>
<keyword evidence="7 10" id="KW-0472">Membrane</keyword>
<feature type="transmembrane region" description="Helical" evidence="10">
    <location>
        <begin position="37"/>
        <end position="56"/>
    </location>
</feature>
<sequence length="299" mass="33776">MVNLQATLISLQAICFILNLPPSIWHIMNKNIPALTLLIYVEILMMDGFISAIVWGGPDYVNAWNGKVWCDIMVRIQLAASVGISSSISCVSFNLLMIFLTNRMTTFWFGNKWVKPCCEVFFSIVFPFIISGVAYLAQSFRYLISRYSGCSPPLVTDSISVVTFYLWIFVWNFISMAISLATLILFFKKRRAAKDILVCTNSGLSVKRFIRLLTYCILVVCSSIVFSAVLGSILVIKKGVFYEKEIAQRRKWGTYIVASRNSESDINTWVLITISFVSFFLFGVGEDAAKMYCTIVSKL</sequence>
<feature type="transmembrane region" description="Helical" evidence="10">
    <location>
        <begin position="266"/>
        <end position="284"/>
    </location>
</feature>
<dbReference type="PANTHER" id="PTHR28097">
    <property type="entry name" value="PHEROMONE A FACTOR RECEPTOR"/>
    <property type="match status" value="1"/>
</dbReference>
<dbReference type="GO" id="GO:0000750">
    <property type="term" value="P:pheromone-dependent signal transduction involved in conjugation with cellular fusion"/>
    <property type="evidence" value="ECO:0007669"/>
    <property type="project" value="TreeGrafter"/>
</dbReference>
<feature type="transmembrane region" description="Helical" evidence="10">
    <location>
        <begin position="76"/>
        <end position="100"/>
    </location>
</feature>
<keyword evidence="8" id="KW-0675">Receptor</keyword>
<dbReference type="Proteomes" id="UP000094455">
    <property type="component" value="Unassembled WGS sequence"/>
</dbReference>
<comment type="similarity">
    <text evidence="2">Belongs to the G-protein coupled receptor 4 family.</text>
</comment>
<dbReference type="AlphaFoldDB" id="A0A1E3NHD2"/>
<dbReference type="InterPro" id="IPR001499">
    <property type="entry name" value="GPCR_STE3"/>
</dbReference>
<proteinExistence type="inferred from homology"/>
<keyword evidence="9" id="KW-0807">Transducer</keyword>
<keyword evidence="12" id="KW-1185">Reference proteome</keyword>
<keyword evidence="4 10" id="KW-0812">Transmembrane</keyword>
<evidence type="ECO:0000256" key="9">
    <source>
        <dbReference type="ARBA" id="ARBA00023224"/>
    </source>
</evidence>
<dbReference type="Pfam" id="PF02076">
    <property type="entry name" value="STE3"/>
    <property type="match status" value="1"/>
</dbReference>
<evidence type="ECO:0000256" key="8">
    <source>
        <dbReference type="ARBA" id="ARBA00023170"/>
    </source>
</evidence>
<evidence type="ECO:0000256" key="6">
    <source>
        <dbReference type="ARBA" id="ARBA00023040"/>
    </source>
</evidence>
<evidence type="ECO:0000313" key="12">
    <source>
        <dbReference type="Proteomes" id="UP000094455"/>
    </source>
</evidence>
<evidence type="ECO:0000313" key="11">
    <source>
        <dbReference type="EMBL" id="ODQ45537.1"/>
    </source>
</evidence>
<feature type="transmembrane region" description="Helical" evidence="10">
    <location>
        <begin position="212"/>
        <end position="236"/>
    </location>
</feature>
<evidence type="ECO:0000256" key="3">
    <source>
        <dbReference type="ARBA" id="ARBA00022507"/>
    </source>
</evidence>
<gene>
    <name evidence="11" type="ORF">PICMEDRAFT_23238</name>
</gene>
<evidence type="ECO:0000256" key="1">
    <source>
        <dbReference type="ARBA" id="ARBA00004141"/>
    </source>
</evidence>
<keyword evidence="3" id="KW-0589">Pheromone response</keyword>
<dbReference type="GeneID" id="30178989"/>
<protein>
    <recommendedName>
        <fullName evidence="13">G-protein coupled receptors family 1 profile domain-containing protein</fullName>
    </recommendedName>
</protein>
<dbReference type="EMBL" id="KV454004">
    <property type="protein sequence ID" value="ODQ45537.1"/>
    <property type="molecule type" value="Genomic_DNA"/>
</dbReference>
<evidence type="ECO:0000256" key="5">
    <source>
        <dbReference type="ARBA" id="ARBA00022989"/>
    </source>
</evidence>
<evidence type="ECO:0000256" key="2">
    <source>
        <dbReference type="ARBA" id="ARBA00011085"/>
    </source>
</evidence>
<name>A0A1E3NHD2_9ASCO</name>